<dbReference type="Proteomes" id="UP000887013">
    <property type="component" value="Unassembled WGS sequence"/>
</dbReference>
<evidence type="ECO:0000313" key="2">
    <source>
        <dbReference type="Proteomes" id="UP000887013"/>
    </source>
</evidence>
<comment type="caution">
    <text evidence="1">The sequence shown here is derived from an EMBL/GenBank/DDBJ whole genome shotgun (WGS) entry which is preliminary data.</text>
</comment>
<sequence>MNSVQLPTKQEQPLPSDLVSVDKADLLPLQPSLWLNLAGKNPKEGGPDETECIFIYDSRWTRGCKESRPCLDAPIDIEDQDKSKIERRR</sequence>
<keyword evidence="2" id="KW-1185">Reference proteome</keyword>
<dbReference type="AlphaFoldDB" id="A0A8X6NYB6"/>
<proteinExistence type="predicted"/>
<reference evidence="1" key="1">
    <citation type="submission" date="2020-08" db="EMBL/GenBank/DDBJ databases">
        <title>Multicomponent nature underlies the extraordinary mechanical properties of spider dragline silk.</title>
        <authorList>
            <person name="Kono N."/>
            <person name="Nakamura H."/>
            <person name="Mori M."/>
            <person name="Yoshida Y."/>
            <person name="Ohtoshi R."/>
            <person name="Malay A.D."/>
            <person name="Moran D.A.P."/>
            <person name="Tomita M."/>
            <person name="Numata K."/>
            <person name="Arakawa K."/>
        </authorList>
    </citation>
    <scope>NUCLEOTIDE SEQUENCE</scope>
</reference>
<gene>
    <name evidence="1" type="ORF">NPIL_56501</name>
</gene>
<organism evidence="1 2">
    <name type="scientific">Nephila pilipes</name>
    <name type="common">Giant wood spider</name>
    <name type="synonym">Nephila maculata</name>
    <dbReference type="NCBI Taxonomy" id="299642"/>
    <lineage>
        <taxon>Eukaryota</taxon>
        <taxon>Metazoa</taxon>
        <taxon>Ecdysozoa</taxon>
        <taxon>Arthropoda</taxon>
        <taxon>Chelicerata</taxon>
        <taxon>Arachnida</taxon>
        <taxon>Araneae</taxon>
        <taxon>Araneomorphae</taxon>
        <taxon>Entelegynae</taxon>
        <taxon>Araneoidea</taxon>
        <taxon>Nephilidae</taxon>
        <taxon>Nephila</taxon>
    </lineage>
</organism>
<name>A0A8X6NYB6_NEPPI</name>
<dbReference type="EMBL" id="BMAW01109703">
    <property type="protein sequence ID" value="GFT39785.1"/>
    <property type="molecule type" value="Genomic_DNA"/>
</dbReference>
<accession>A0A8X6NYB6</accession>
<protein>
    <submittedName>
        <fullName evidence="1">Uncharacterized protein</fullName>
    </submittedName>
</protein>
<evidence type="ECO:0000313" key="1">
    <source>
        <dbReference type="EMBL" id="GFT39785.1"/>
    </source>
</evidence>